<feature type="region of interest" description="Disordered" evidence="1">
    <location>
        <begin position="45"/>
        <end position="67"/>
    </location>
</feature>
<sequence length="780" mass="83987">AKRNQTLLQQQDQDDLDRTSEEVLKLQKRSETILKRGFGSWTIASPRPSALQQPQQPPPTSGCSPACHSCHQRRSGVNRRRLGSRITTLRLLEFVSRLATSTKRCRKFKANAELNFPARMEPPLCLWCAALSRLLRWPLRSFASNSWFSSPHCRAALNIRPPPPSGYGPAATLSQRPITHSKQQQLLHLHHHQLGPQIKAEHSTGKRQLRAECEYYGAVYGSIWKKQQQQPKSTFVAGSHHPATCVIATINSGDNVDINFDNTRQRSRDNFLMSSQSMSGNVGQLPSLAYFNKSSSIRRLAILVSAAAPPPPSCWSTIVVGSKKGDAKGAAAPTWRRAAAESGRTSLEQRDSQQQQMQKPTTVASSSTRRQCVARLAVSGAPSRPTPRSSFRSGPLWPAGTRPHRPPPACGGPCSPEPPPPVSRYELHPYANSPVETYYALPPRNAGAAGRSRPPTATVSLPRGPAWHTDLSACRTDSQRLCLVRAARASLATRVLSGLAPILIGSSLPPDRGLTISTVGAGCLCAKRSGTPPLLWLPAIAANSTWPLMLALLTPSQRCLSAESAGLLASGCSGRGDLSIARPRVDEEDRRNLLDKERVRSNSTTNSSSWQEVGGSSAAASELGAQAGMQRSTLAAPTTPAPSPGRLSSQPKHPVSVSALIAKQAYSTSLSRSEDSNQPITVVNCTSATNYLQCQLCCNRLCQPTDPKAMERQMSVGKSAMQAGPSANPLLANVRRALKPPGQASPIFGRLRAVLASVATLPSRRPRTTVEISHSAAGCI</sequence>
<name>A0A1I8FA01_9PLAT</name>
<feature type="compositionally biased region" description="Low complexity" evidence="1">
    <location>
        <begin position="45"/>
        <end position="54"/>
    </location>
</feature>
<evidence type="ECO:0000256" key="1">
    <source>
        <dbReference type="SAM" id="MobiDB-lite"/>
    </source>
</evidence>
<feature type="region of interest" description="Disordered" evidence="1">
    <location>
        <begin position="629"/>
        <end position="653"/>
    </location>
</feature>
<keyword evidence="2" id="KW-1185">Reference proteome</keyword>
<feature type="compositionally biased region" description="Low complexity" evidence="1">
    <location>
        <begin position="382"/>
        <end position="395"/>
    </location>
</feature>
<dbReference type="Proteomes" id="UP000095280">
    <property type="component" value="Unplaced"/>
</dbReference>
<feature type="compositionally biased region" description="Low complexity" evidence="1">
    <location>
        <begin position="601"/>
        <end position="617"/>
    </location>
</feature>
<feature type="compositionally biased region" description="Pro residues" evidence="1">
    <location>
        <begin position="406"/>
        <end position="416"/>
    </location>
</feature>
<evidence type="ECO:0000313" key="2">
    <source>
        <dbReference type="Proteomes" id="UP000095280"/>
    </source>
</evidence>
<feature type="compositionally biased region" description="Low complexity" evidence="1">
    <location>
        <begin position="328"/>
        <end position="337"/>
    </location>
</feature>
<feature type="region of interest" description="Disordered" evidence="1">
    <location>
        <begin position="589"/>
        <end position="617"/>
    </location>
</feature>
<organism evidence="2 3">
    <name type="scientific">Macrostomum lignano</name>
    <dbReference type="NCBI Taxonomy" id="282301"/>
    <lineage>
        <taxon>Eukaryota</taxon>
        <taxon>Metazoa</taxon>
        <taxon>Spiralia</taxon>
        <taxon>Lophotrochozoa</taxon>
        <taxon>Platyhelminthes</taxon>
        <taxon>Rhabditophora</taxon>
        <taxon>Macrostomorpha</taxon>
        <taxon>Macrostomida</taxon>
        <taxon>Macrostomidae</taxon>
        <taxon>Macrostomum</taxon>
    </lineage>
</organism>
<dbReference type="WBParaSite" id="maker-unitig_26374-snap-gene-0.2-mRNA-1">
    <property type="protein sequence ID" value="maker-unitig_26374-snap-gene-0.2-mRNA-1"/>
    <property type="gene ID" value="maker-unitig_26374-snap-gene-0.2"/>
</dbReference>
<accession>A0A1I8FA01</accession>
<protein>
    <submittedName>
        <fullName evidence="3">t-SNARE coiled-coil homology domain-containing protein</fullName>
    </submittedName>
</protein>
<feature type="compositionally biased region" description="Low complexity" evidence="1">
    <location>
        <begin position="629"/>
        <end position="638"/>
    </location>
</feature>
<evidence type="ECO:0000313" key="3">
    <source>
        <dbReference type="WBParaSite" id="maker-unitig_26374-snap-gene-0.2-mRNA-1"/>
    </source>
</evidence>
<reference evidence="3" key="1">
    <citation type="submission" date="2016-11" db="UniProtKB">
        <authorList>
            <consortium name="WormBaseParasite"/>
        </authorList>
    </citation>
    <scope>IDENTIFICATION</scope>
</reference>
<feature type="compositionally biased region" description="Polar residues" evidence="1">
    <location>
        <begin position="352"/>
        <end position="370"/>
    </location>
</feature>
<feature type="compositionally biased region" description="Basic and acidic residues" evidence="1">
    <location>
        <begin position="589"/>
        <end position="600"/>
    </location>
</feature>
<dbReference type="AlphaFoldDB" id="A0A1I8FA01"/>
<feature type="region of interest" description="Disordered" evidence="1">
    <location>
        <begin position="325"/>
        <end position="416"/>
    </location>
</feature>
<proteinExistence type="predicted"/>